<dbReference type="AlphaFoldDB" id="A0A396Z571"/>
<dbReference type="OrthoDB" id="346130at2"/>
<feature type="signal peptide" evidence="1">
    <location>
        <begin position="1"/>
        <end position="21"/>
    </location>
</feature>
<evidence type="ECO:0008006" key="4">
    <source>
        <dbReference type="Google" id="ProtNLM"/>
    </source>
</evidence>
<gene>
    <name evidence="2" type="ORF">DLM75_13160</name>
</gene>
<dbReference type="PROSITE" id="PS51257">
    <property type="entry name" value="PROKAR_LIPOPROTEIN"/>
    <property type="match status" value="1"/>
</dbReference>
<evidence type="ECO:0000256" key="1">
    <source>
        <dbReference type="SAM" id="SignalP"/>
    </source>
</evidence>
<feature type="chain" id="PRO_5017184473" description="Lipoprotein" evidence="1">
    <location>
        <begin position="22"/>
        <end position="365"/>
    </location>
</feature>
<evidence type="ECO:0000313" key="2">
    <source>
        <dbReference type="EMBL" id="RHX89895.1"/>
    </source>
</evidence>
<accession>A0A396Z571</accession>
<evidence type="ECO:0000313" key="3">
    <source>
        <dbReference type="Proteomes" id="UP000265798"/>
    </source>
</evidence>
<dbReference type="Proteomes" id="UP000265798">
    <property type="component" value="Unassembled WGS sequence"/>
</dbReference>
<organism evidence="2 3">
    <name type="scientific">Leptospira stimsonii</name>
    <dbReference type="NCBI Taxonomy" id="2202203"/>
    <lineage>
        <taxon>Bacteria</taxon>
        <taxon>Pseudomonadati</taxon>
        <taxon>Spirochaetota</taxon>
        <taxon>Spirochaetia</taxon>
        <taxon>Leptospirales</taxon>
        <taxon>Leptospiraceae</taxon>
        <taxon>Leptospira</taxon>
    </lineage>
</organism>
<reference evidence="3" key="1">
    <citation type="submission" date="2018-05" db="EMBL/GenBank/DDBJ databases">
        <title>Leptospira yasudae sp. nov. and Leptospira stimsonii sp. nov., two pathogenic species of the genus Leptospira isolated from environmental sources.</title>
        <authorList>
            <person name="Casanovas-Massana A."/>
            <person name="Hamond C."/>
            <person name="Santos L.A."/>
            <person name="Hacker K.P."/>
            <person name="Balassiano I."/>
            <person name="Medeiros M.A."/>
            <person name="Reis M.G."/>
            <person name="Ko A.I."/>
            <person name="Wunder E.A."/>
        </authorList>
    </citation>
    <scope>NUCLEOTIDE SEQUENCE [LARGE SCALE GENOMIC DNA]</scope>
    <source>
        <strain evidence="3">Yale</strain>
    </source>
</reference>
<dbReference type="RefSeq" id="WP_118968961.1">
    <property type="nucleotide sequence ID" value="NZ_QHCT01000003.1"/>
</dbReference>
<name>A0A396Z571_9LEPT</name>
<proteinExistence type="predicted"/>
<comment type="caution">
    <text evidence="2">The sequence shown here is derived from an EMBL/GenBank/DDBJ whole genome shotgun (WGS) entry which is preliminary data.</text>
</comment>
<sequence length="365" mass="40698">MKIISQSAISLLILFTFLACSKSKDHKNDEILALLSLFSVPKGISVQFSGESSGSANSKINENVEENRLKAIYFGQLKIYAHTYVPQKGKELYSTVPVKPGTILDWTTTMILAQSFAGPYGGNDNLIKTNEVVDIDSWMNNSDAKFINGKFQDYLNETSAFKVDLLELNLYRTGLILDDKFYNLTVSGQSETKDYLYKYPDYSSLEMVPFQKSPDAGLKLCDICDLRSGIIGVIMLTRRELIGTVLYVKKTNENFEAGTYDLEYSRAVTVAERNIVESIFKHEKTVHYGRGFQSLAFIPADLPLISRDGSGIKPEDLAIRVKFDLSKAIDFDPVKTDLSAAKITFAEDSNSIPMGLSVEVIDKSK</sequence>
<protein>
    <recommendedName>
        <fullName evidence="4">Lipoprotein</fullName>
    </recommendedName>
</protein>
<dbReference type="EMBL" id="QHCT01000003">
    <property type="protein sequence ID" value="RHX89895.1"/>
    <property type="molecule type" value="Genomic_DNA"/>
</dbReference>
<keyword evidence="1" id="KW-0732">Signal</keyword>